<dbReference type="EMBL" id="CP029425">
    <property type="protein sequence ID" value="AWL96809.1"/>
    <property type="molecule type" value="Genomic_DNA"/>
</dbReference>
<dbReference type="AlphaFoldDB" id="A0A2U8PGE4"/>
<protein>
    <submittedName>
        <fullName evidence="1">Uncharacterized protein</fullName>
    </submittedName>
</protein>
<dbReference type="KEGG" id="bot:CIT37_35285"/>
<organism evidence="1 2">
    <name type="scientific">Bradyrhizobium ottawaense</name>
    <dbReference type="NCBI Taxonomy" id="931866"/>
    <lineage>
        <taxon>Bacteria</taxon>
        <taxon>Pseudomonadati</taxon>
        <taxon>Pseudomonadota</taxon>
        <taxon>Alphaproteobacteria</taxon>
        <taxon>Hyphomicrobiales</taxon>
        <taxon>Nitrobacteraceae</taxon>
        <taxon>Bradyrhizobium</taxon>
    </lineage>
</organism>
<sequence>MSPHSTEEHDEWMRAPWHEAGDLQKPLPDDQLVDIMRGAEKEDNAASSTVLKCALANQKY</sequence>
<dbReference type="Proteomes" id="UP000215703">
    <property type="component" value="Chromosome"/>
</dbReference>
<evidence type="ECO:0000313" key="1">
    <source>
        <dbReference type="EMBL" id="AWL96809.1"/>
    </source>
</evidence>
<accession>A0A2U8PGE4</accession>
<gene>
    <name evidence="1" type="ORF">CIT37_35285</name>
</gene>
<proteinExistence type="predicted"/>
<name>A0A2U8PGE4_9BRAD</name>
<dbReference type="GeneID" id="92967931"/>
<reference evidence="1 2" key="1">
    <citation type="journal article" date="2014" name="Int. J. Syst. Evol. Microbiol.">
        <title>Bradyrhizobium ottawaense sp. nov., a symbiotic nitrogen fixing bacterium from root nodules of soybeans in Canada.</title>
        <authorList>
            <person name="Yu X."/>
            <person name="Cloutier S."/>
            <person name="Tambong J.T."/>
            <person name="Bromfield E.S."/>
        </authorList>
    </citation>
    <scope>NUCLEOTIDE SEQUENCE [LARGE SCALE GENOMIC DNA]</scope>
    <source>
        <strain evidence="1 2">OO99</strain>
    </source>
</reference>
<evidence type="ECO:0000313" key="2">
    <source>
        <dbReference type="Proteomes" id="UP000215703"/>
    </source>
</evidence>
<reference evidence="1 2" key="2">
    <citation type="journal article" date="2017" name="Syst. Appl. Microbiol.">
        <title>Soybeans inoculated with root zone soils of Canadian native legumes harbour diverse and novel Bradyrhizobium spp. that possess agricultural potential.</title>
        <authorList>
            <person name="Bromfield E.S.P."/>
            <person name="Cloutier S."/>
            <person name="Tambong J.T."/>
            <person name="Tran Thi T.V."/>
        </authorList>
    </citation>
    <scope>NUCLEOTIDE SEQUENCE [LARGE SCALE GENOMIC DNA]</scope>
    <source>
        <strain evidence="1 2">OO99</strain>
    </source>
</reference>
<dbReference type="RefSeq" id="WP_095425847.1">
    <property type="nucleotide sequence ID" value="NZ_CP029425.2"/>
</dbReference>